<feature type="region of interest" description="Disordered" evidence="1">
    <location>
        <begin position="121"/>
        <end position="161"/>
    </location>
</feature>
<name>A0A0M3JR26_ANISI</name>
<accession>A0A0M3JR26</accession>
<dbReference type="WBParaSite" id="ASIM_0001015901-mRNA-1">
    <property type="protein sequence ID" value="ASIM_0001015901-mRNA-1"/>
    <property type="gene ID" value="ASIM_0001015901"/>
</dbReference>
<dbReference type="EMBL" id="UYRR01030975">
    <property type="protein sequence ID" value="VDK41987.1"/>
    <property type="molecule type" value="Genomic_DNA"/>
</dbReference>
<dbReference type="AlphaFoldDB" id="A0A0M3JR26"/>
<reference evidence="2 3" key="2">
    <citation type="submission" date="2018-11" db="EMBL/GenBank/DDBJ databases">
        <authorList>
            <consortium name="Pathogen Informatics"/>
        </authorList>
    </citation>
    <scope>NUCLEOTIDE SEQUENCE [LARGE SCALE GENOMIC DNA]</scope>
</reference>
<proteinExistence type="predicted"/>
<evidence type="ECO:0000313" key="2">
    <source>
        <dbReference type="EMBL" id="VDK41987.1"/>
    </source>
</evidence>
<reference evidence="4" key="1">
    <citation type="submission" date="2017-02" db="UniProtKB">
        <authorList>
            <consortium name="WormBaseParasite"/>
        </authorList>
    </citation>
    <scope>IDENTIFICATION</scope>
</reference>
<feature type="compositionally biased region" description="Low complexity" evidence="1">
    <location>
        <begin position="129"/>
        <end position="139"/>
    </location>
</feature>
<keyword evidence="3" id="KW-1185">Reference proteome</keyword>
<organism evidence="4">
    <name type="scientific">Anisakis simplex</name>
    <name type="common">Herring worm</name>
    <dbReference type="NCBI Taxonomy" id="6269"/>
    <lineage>
        <taxon>Eukaryota</taxon>
        <taxon>Metazoa</taxon>
        <taxon>Ecdysozoa</taxon>
        <taxon>Nematoda</taxon>
        <taxon>Chromadorea</taxon>
        <taxon>Rhabditida</taxon>
        <taxon>Spirurina</taxon>
        <taxon>Ascaridomorpha</taxon>
        <taxon>Ascaridoidea</taxon>
        <taxon>Anisakidae</taxon>
        <taxon>Anisakis</taxon>
        <taxon>Anisakis simplex complex</taxon>
    </lineage>
</organism>
<gene>
    <name evidence="2" type="ORF">ASIM_LOCUS9890</name>
</gene>
<evidence type="ECO:0000256" key="1">
    <source>
        <dbReference type="SAM" id="MobiDB-lite"/>
    </source>
</evidence>
<evidence type="ECO:0000313" key="3">
    <source>
        <dbReference type="Proteomes" id="UP000267096"/>
    </source>
</evidence>
<dbReference type="OrthoDB" id="10552389at2759"/>
<evidence type="ECO:0000313" key="4">
    <source>
        <dbReference type="WBParaSite" id="ASIM_0001015901-mRNA-1"/>
    </source>
</evidence>
<feature type="region of interest" description="Disordered" evidence="1">
    <location>
        <begin position="1"/>
        <end position="30"/>
    </location>
</feature>
<protein>
    <submittedName>
        <fullName evidence="4">CARMIL_C domain-containing protein</fullName>
    </submittedName>
</protein>
<dbReference type="Proteomes" id="UP000267096">
    <property type="component" value="Unassembled WGS sequence"/>
</dbReference>
<sequence length="210" mass="23513">MLSPAMLKNSLSRRTSLREKSAVTRSRRNTPTPVMFAEDDFDPSCFQLGIPVERKGAGSRRSSADPSTELPKLCESSRFEIDLLITEGDEIIVLPHRELSPHLTRGMDELQVSGSKIRRQSYASEKAISRSPRGSFSSSDSRKHRRDSNAITGRKDSNSDSAPVYAQKKCLCECSESTSIYMFLRIMLLLNCKYYFETGLVWSLSSTSIG</sequence>